<dbReference type="InterPro" id="IPR054353">
    <property type="entry name" value="IstA-like_C"/>
</dbReference>
<keyword evidence="3" id="KW-1185">Reference proteome</keyword>
<dbReference type="EMBL" id="JAVDRP010000044">
    <property type="protein sequence ID" value="MDR6413256.1"/>
    <property type="molecule type" value="Genomic_DNA"/>
</dbReference>
<name>A0ABU1M2M8_9BURK</name>
<protein>
    <recommendedName>
        <fullName evidence="1">Transposase for insertion sequence element IS21-like C-terminal domain-containing protein</fullName>
    </recommendedName>
</protein>
<accession>A0ABU1M2M8</accession>
<sequence length="78" mass="8846">MVIGRNRYSVPCEFAGQMLRKRLCPGRVVVVGEDAMVAACKRLADEGLVRYDWQHYIPLIQREPGALRNGAPFQDMPE</sequence>
<proteinExistence type="predicted"/>
<organism evidence="2 3">
    <name type="scientific">Paraburkholderia terricola</name>
    <dbReference type="NCBI Taxonomy" id="169427"/>
    <lineage>
        <taxon>Bacteria</taxon>
        <taxon>Pseudomonadati</taxon>
        <taxon>Pseudomonadota</taxon>
        <taxon>Betaproteobacteria</taxon>
        <taxon>Burkholderiales</taxon>
        <taxon>Burkholderiaceae</taxon>
        <taxon>Paraburkholderia</taxon>
    </lineage>
</organism>
<comment type="caution">
    <text evidence="2">The sequence shown here is derived from an EMBL/GenBank/DDBJ whole genome shotgun (WGS) entry which is preliminary data.</text>
</comment>
<dbReference type="Pfam" id="PF22483">
    <property type="entry name" value="Mu-transpos_C_2"/>
    <property type="match status" value="1"/>
</dbReference>
<reference evidence="2 3" key="1">
    <citation type="submission" date="2023-07" db="EMBL/GenBank/DDBJ databases">
        <title>Sorghum-associated microbial communities from plants grown in Nebraska, USA.</title>
        <authorList>
            <person name="Schachtman D."/>
        </authorList>
    </citation>
    <scope>NUCLEOTIDE SEQUENCE [LARGE SCALE GENOMIC DNA]</scope>
    <source>
        <strain evidence="2 3">DS1316</strain>
    </source>
</reference>
<evidence type="ECO:0000313" key="3">
    <source>
        <dbReference type="Proteomes" id="UP001264340"/>
    </source>
</evidence>
<gene>
    <name evidence="2" type="ORF">J2804_006694</name>
</gene>
<evidence type="ECO:0000259" key="1">
    <source>
        <dbReference type="Pfam" id="PF22483"/>
    </source>
</evidence>
<dbReference type="Proteomes" id="UP001264340">
    <property type="component" value="Unassembled WGS sequence"/>
</dbReference>
<evidence type="ECO:0000313" key="2">
    <source>
        <dbReference type="EMBL" id="MDR6413256.1"/>
    </source>
</evidence>
<feature type="domain" description="Transposase for insertion sequence element IS21-like C-terminal" evidence="1">
    <location>
        <begin position="4"/>
        <end position="51"/>
    </location>
</feature>